<dbReference type="EMBL" id="FZOD01000017">
    <property type="protein sequence ID" value="SNS82202.1"/>
    <property type="molecule type" value="Genomic_DNA"/>
</dbReference>
<organism evidence="1 2">
    <name type="scientific">Streptosporangium subroseum</name>
    <dbReference type="NCBI Taxonomy" id="106412"/>
    <lineage>
        <taxon>Bacteria</taxon>
        <taxon>Bacillati</taxon>
        <taxon>Actinomycetota</taxon>
        <taxon>Actinomycetes</taxon>
        <taxon>Streptosporangiales</taxon>
        <taxon>Streptosporangiaceae</taxon>
        <taxon>Streptosporangium</taxon>
    </lineage>
</organism>
<keyword evidence="1" id="KW-0418">Kinase</keyword>
<name>A0A239HLM3_9ACTN</name>
<evidence type="ECO:0000313" key="2">
    <source>
        <dbReference type="Proteomes" id="UP000198282"/>
    </source>
</evidence>
<proteinExistence type="predicted"/>
<dbReference type="Proteomes" id="UP000198282">
    <property type="component" value="Unassembled WGS sequence"/>
</dbReference>
<reference evidence="1 2" key="1">
    <citation type="submission" date="2017-06" db="EMBL/GenBank/DDBJ databases">
        <authorList>
            <person name="Kim H.J."/>
            <person name="Triplett B.A."/>
        </authorList>
    </citation>
    <scope>NUCLEOTIDE SEQUENCE [LARGE SCALE GENOMIC DNA]</scope>
    <source>
        <strain evidence="1 2">CGMCC 4.2132</strain>
    </source>
</reference>
<evidence type="ECO:0000313" key="1">
    <source>
        <dbReference type="EMBL" id="SNS82202.1"/>
    </source>
</evidence>
<dbReference type="InterPro" id="IPR006748">
    <property type="entry name" value="NH2Glyco/OHUrea_AB-resist_kin"/>
</dbReference>
<dbReference type="GO" id="GO:0019748">
    <property type="term" value="P:secondary metabolic process"/>
    <property type="evidence" value="ECO:0007669"/>
    <property type="project" value="InterPro"/>
</dbReference>
<dbReference type="AlphaFoldDB" id="A0A239HLM3"/>
<dbReference type="InterPro" id="IPR011009">
    <property type="entry name" value="Kinase-like_dom_sf"/>
</dbReference>
<protein>
    <submittedName>
        <fullName evidence="1">Streptomycin 6-kinase</fullName>
    </submittedName>
</protein>
<dbReference type="Pfam" id="PF04655">
    <property type="entry name" value="APH_6_hur"/>
    <property type="match status" value="1"/>
</dbReference>
<keyword evidence="1" id="KW-0808">Transferase</keyword>
<dbReference type="Gene3D" id="1.10.510.10">
    <property type="entry name" value="Transferase(Phosphotransferase) domain 1"/>
    <property type="match status" value="1"/>
</dbReference>
<dbReference type="GO" id="GO:0016773">
    <property type="term" value="F:phosphotransferase activity, alcohol group as acceptor"/>
    <property type="evidence" value="ECO:0007669"/>
    <property type="project" value="InterPro"/>
</dbReference>
<accession>A0A239HLM3</accession>
<gene>
    <name evidence="1" type="ORF">SAMN05216276_101726</name>
</gene>
<sequence>MRHCRMLDLTLDPAVETRLVGRFGPGFRDWFATLPELLERLARRWDLEIVAAVAAGNTSRTFHVRRADGVPAFLKLTPEPQIGITEAAALQAWEDSPHVVRLIDSDGESGSLLLAAVEPGTRVERLSIEDVAVLLRSLRLADSPDDELPTLRQRVEFLFDLALGRWRGNPAEQYIDRDLLERRRADALALAAGGPAGLVHGDLHPGNVLVSHDHGFTVIDPRPSIGDPMFDGIDWVLAQTTELHDLEANITRLAALIPEVDPDRLMGWCRATAAVIAVPRLNRDPHDRETRFLLRLAIGEG</sequence>
<dbReference type="GO" id="GO:0016301">
    <property type="term" value="F:kinase activity"/>
    <property type="evidence" value="ECO:0007669"/>
    <property type="project" value="UniProtKB-KW"/>
</dbReference>
<keyword evidence="2" id="KW-1185">Reference proteome</keyword>
<dbReference type="SUPFAM" id="SSF56112">
    <property type="entry name" value="Protein kinase-like (PK-like)"/>
    <property type="match status" value="1"/>
</dbReference>